<dbReference type="InterPro" id="IPR043129">
    <property type="entry name" value="ATPase_NBD"/>
</dbReference>
<organism evidence="2 3">
    <name type="scientific">Bifidobacterium xylocopae</name>
    <dbReference type="NCBI Taxonomy" id="2493119"/>
    <lineage>
        <taxon>Bacteria</taxon>
        <taxon>Bacillati</taxon>
        <taxon>Actinomycetota</taxon>
        <taxon>Actinomycetes</taxon>
        <taxon>Bifidobacteriales</taxon>
        <taxon>Bifidobacteriaceae</taxon>
        <taxon>Bifidobacterium</taxon>
    </lineage>
</organism>
<dbReference type="EMBL" id="PDCH01000003">
    <property type="protein sequence ID" value="RBP99598.1"/>
    <property type="molecule type" value="Genomic_DNA"/>
</dbReference>
<dbReference type="PANTHER" id="PTHR18964">
    <property type="entry name" value="ROK (REPRESSOR, ORF, KINASE) FAMILY"/>
    <property type="match status" value="1"/>
</dbReference>
<dbReference type="RefSeq" id="WP_113853106.1">
    <property type="nucleotide sequence ID" value="NZ_PDCH01000003.1"/>
</dbReference>
<evidence type="ECO:0000313" key="2">
    <source>
        <dbReference type="EMBL" id="RBP99598.1"/>
    </source>
</evidence>
<reference evidence="2 3" key="1">
    <citation type="submission" date="2017-10" db="EMBL/GenBank/DDBJ databases">
        <title>Bifidobacterium xylocopum sp. nov. and Bifidobacterium aemilianum sp. nov., from the carpenter bee (Xylocopa violacea) digestive tract.</title>
        <authorList>
            <person name="Alberoni D."/>
            <person name="Baffoni L."/>
            <person name="Di Gioia D."/>
            <person name="Gaggia F."/>
            <person name="Biavati B."/>
        </authorList>
    </citation>
    <scope>NUCLEOTIDE SEQUENCE [LARGE SCALE GENOMIC DNA]</scope>
    <source>
        <strain evidence="2 3">XV2</strain>
    </source>
</reference>
<evidence type="ECO:0000256" key="1">
    <source>
        <dbReference type="ARBA" id="ARBA00006479"/>
    </source>
</evidence>
<dbReference type="InterPro" id="IPR000600">
    <property type="entry name" value="ROK"/>
</dbReference>
<keyword evidence="3" id="KW-1185">Reference proteome</keyword>
<comment type="similarity">
    <text evidence="1">Belongs to the ROK (NagC/XylR) family.</text>
</comment>
<dbReference type="Proteomes" id="UP000252345">
    <property type="component" value="Unassembled WGS sequence"/>
</dbReference>
<dbReference type="PANTHER" id="PTHR18964:SF149">
    <property type="entry name" value="BIFUNCTIONAL UDP-N-ACETYLGLUCOSAMINE 2-EPIMERASE_N-ACETYLMANNOSAMINE KINASE"/>
    <property type="match status" value="1"/>
</dbReference>
<comment type="caution">
    <text evidence="2">The sequence shown here is derived from an EMBL/GenBank/DDBJ whole genome shotgun (WGS) entry which is preliminary data.</text>
</comment>
<dbReference type="SUPFAM" id="SSF53067">
    <property type="entry name" value="Actin-like ATPase domain"/>
    <property type="match status" value="1"/>
</dbReference>
<protein>
    <submittedName>
        <fullName evidence="2">NagC family transcriptional regulator</fullName>
    </submittedName>
</protein>
<dbReference type="OrthoDB" id="8772678at2"/>
<dbReference type="AlphaFoldDB" id="A0A366KEG4"/>
<dbReference type="Pfam" id="PF00480">
    <property type="entry name" value="ROK"/>
    <property type="match status" value="1"/>
</dbReference>
<sequence>MTNALQPDTASDSGVLARKHGLRLGIDIGGTKIEGVAIGPDGRTLAHWRTASRQGNEAVLEDVVRVARKLLGLVHQDRGIATVSLGIGIPGLVDSAHGQVKEAVNLSIRRMDLGPQARSALGMPVRVENDVNAAALGASRGLGLPSVAFINLGTGLGASIIRDGRIIHGASGCAGEIGHVPVEPHGFLCKCGQRGCLETVASGSAIQAHWPHATPPLPDMIAKARQGQADAQEALDLAIGGMATAVQIVGVSLDPDAIILGGGVTRTGPALLELVRSELARRGRASGFVKSQDLPDRISLAAPDRRIGAIGAALAGAVDDRDPSKRTQ</sequence>
<accession>A0A366KEG4</accession>
<name>A0A366KEG4_9BIFI</name>
<evidence type="ECO:0000313" key="3">
    <source>
        <dbReference type="Proteomes" id="UP000252345"/>
    </source>
</evidence>
<dbReference type="Gene3D" id="3.30.420.40">
    <property type="match status" value="2"/>
</dbReference>
<gene>
    <name evidence="2" type="ORF">CRD59_02345</name>
</gene>
<proteinExistence type="inferred from homology"/>